<dbReference type="RefSeq" id="WP_011276343.1">
    <property type="nucleotide sequence ID" value="NC_007168.1"/>
</dbReference>
<keyword evidence="1" id="KW-1133">Transmembrane helix</keyword>
<accession>Q4L4N7</accession>
<reference evidence="2 3" key="1">
    <citation type="journal article" date="2005" name="J. Bacteriol.">
        <title>Whole-genome sequencing of Staphylococcus haemolyticus uncovers the extreme plasticity of its genome and the evolution of human-colonizing staphylococcal species.</title>
        <authorList>
            <person name="Takeuchi F."/>
            <person name="Watanabe S."/>
            <person name="Baba T."/>
            <person name="Yuzawa H."/>
            <person name="Ito T."/>
            <person name="Morimoto Y."/>
            <person name="Kuroda M."/>
            <person name="Cui L."/>
            <person name="Takahashi M."/>
            <person name="Ankai A."/>
            <person name="Baba S."/>
            <person name="Fukui S."/>
            <person name="Lee J.C."/>
            <person name="Hiramatsu K."/>
        </authorList>
    </citation>
    <scope>NUCLEOTIDE SEQUENCE [LARGE SCALE GENOMIC DNA]</scope>
    <source>
        <strain evidence="2 3">JCSC1435</strain>
    </source>
</reference>
<sequence length="217" mass="25477">MKYLGLIAMRIYNNLKPLFVFILSIVILSFLGQFNFIENFIDFVSNTVLKPSRDFIIDIMLSLLIIIISFVLYLIETIIYRRFSKLEVQILNENKQNGDTPLYIKSGDGYKVGFIRIKLDRKVGSFPSGDSNLKIIFPKGINVDWEDYLYLFEEKENELTIDLKEISLTDESILTIPFQYVISSKQIEQKQNIEIVCNIKWCFKKYIERKIEIKGDK</sequence>
<dbReference type="AlphaFoldDB" id="Q4L4N7"/>
<dbReference type="KEGG" id="sha:SH2079"/>
<feature type="transmembrane region" description="Helical" evidence="1">
    <location>
        <begin position="18"/>
        <end position="36"/>
    </location>
</feature>
<name>Q4L4N7_STAHJ</name>
<keyword evidence="1" id="KW-0472">Membrane</keyword>
<evidence type="ECO:0000313" key="3">
    <source>
        <dbReference type="Proteomes" id="UP000000543"/>
    </source>
</evidence>
<evidence type="ECO:0000313" key="2">
    <source>
        <dbReference type="EMBL" id="BAE05388.1"/>
    </source>
</evidence>
<gene>
    <name evidence="2" type="ordered locus">SH2079</name>
</gene>
<dbReference type="Proteomes" id="UP000000543">
    <property type="component" value="Chromosome"/>
</dbReference>
<feature type="transmembrane region" description="Helical" evidence="1">
    <location>
        <begin position="56"/>
        <end position="75"/>
    </location>
</feature>
<evidence type="ECO:0000256" key="1">
    <source>
        <dbReference type="SAM" id="Phobius"/>
    </source>
</evidence>
<proteinExistence type="predicted"/>
<dbReference type="EMBL" id="AP006716">
    <property type="protein sequence ID" value="BAE05388.1"/>
    <property type="molecule type" value="Genomic_DNA"/>
</dbReference>
<keyword evidence="1" id="KW-0812">Transmembrane</keyword>
<protein>
    <submittedName>
        <fullName evidence="2">Uncharacterized protein</fullName>
    </submittedName>
</protein>
<organism evidence="2 3">
    <name type="scientific">Staphylococcus haemolyticus (strain JCSC1435)</name>
    <dbReference type="NCBI Taxonomy" id="279808"/>
    <lineage>
        <taxon>Bacteria</taxon>
        <taxon>Bacillati</taxon>
        <taxon>Bacillota</taxon>
        <taxon>Bacilli</taxon>
        <taxon>Bacillales</taxon>
        <taxon>Staphylococcaceae</taxon>
        <taxon>Staphylococcus</taxon>
    </lineage>
</organism>
<dbReference type="HOGENOM" id="CLU_1271628_0_0_9"/>